<evidence type="ECO:0000259" key="5">
    <source>
        <dbReference type="PROSITE" id="PS50977"/>
    </source>
</evidence>
<dbReference type="SUPFAM" id="SSF46689">
    <property type="entry name" value="Homeodomain-like"/>
    <property type="match status" value="1"/>
</dbReference>
<dbReference type="InterPro" id="IPR050109">
    <property type="entry name" value="HTH-type_TetR-like_transc_reg"/>
</dbReference>
<dbReference type="Gene3D" id="1.10.357.10">
    <property type="entry name" value="Tetracycline Repressor, domain 2"/>
    <property type="match status" value="1"/>
</dbReference>
<reference evidence="6 7" key="1">
    <citation type="submission" date="2020-08" db="EMBL/GenBank/DDBJ databases">
        <title>Whole genome shotgun sequence of Actinocatenispora thailandica NBRC 105041.</title>
        <authorList>
            <person name="Komaki H."/>
            <person name="Tamura T."/>
        </authorList>
    </citation>
    <scope>NUCLEOTIDE SEQUENCE [LARGE SCALE GENOMIC DNA]</scope>
    <source>
        <strain evidence="6 7">NBRC 105041</strain>
    </source>
</reference>
<dbReference type="PRINTS" id="PR00455">
    <property type="entry name" value="HTHTETR"/>
</dbReference>
<dbReference type="InterPro" id="IPR009057">
    <property type="entry name" value="Homeodomain-like_sf"/>
</dbReference>
<dbReference type="InterPro" id="IPR049445">
    <property type="entry name" value="TetR_SbtR-like_C"/>
</dbReference>
<name>A0A7R7HWU6_9ACTN</name>
<organism evidence="6 7">
    <name type="scientific">Actinocatenispora thailandica</name>
    <dbReference type="NCBI Taxonomy" id="227318"/>
    <lineage>
        <taxon>Bacteria</taxon>
        <taxon>Bacillati</taxon>
        <taxon>Actinomycetota</taxon>
        <taxon>Actinomycetes</taxon>
        <taxon>Micromonosporales</taxon>
        <taxon>Micromonosporaceae</taxon>
        <taxon>Actinocatenispora</taxon>
    </lineage>
</organism>
<dbReference type="PANTHER" id="PTHR30055">
    <property type="entry name" value="HTH-TYPE TRANSCRIPTIONAL REGULATOR RUTR"/>
    <property type="match status" value="1"/>
</dbReference>
<dbReference type="GO" id="GO:0003700">
    <property type="term" value="F:DNA-binding transcription factor activity"/>
    <property type="evidence" value="ECO:0007669"/>
    <property type="project" value="TreeGrafter"/>
</dbReference>
<proteinExistence type="predicted"/>
<accession>A0A7R7HWU6</accession>
<gene>
    <name evidence="6" type="ORF">Athai_19510</name>
</gene>
<evidence type="ECO:0000256" key="3">
    <source>
        <dbReference type="ARBA" id="ARBA00023163"/>
    </source>
</evidence>
<dbReference type="KEGG" id="atl:Athai_19510"/>
<dbReference type="RefSeq" id="WP_203961181.1">
    <property type="nucleotide sequence ID" value="NZ_AP023355.1"/>
</dbReference>
<sequence length="183" mass="19422">MSPRSDAARNRARVLDAAQQVFAADGLGASTEQIARRAGVGVGTVFRHFPTKEALLSAVLAARLETLADDAERLAEDPDPGAALFDFLARTVQASGLKIAYADALERAGIGTDEVVAPVRERVTKAVATLLDRAQRAGAVREDVAVGQVFVFIHGASRAVPTITDDALRAATLRMMFDGLRPR</sequence>
<protein>
    <submittedName>
        <fullName evidence="6">TetR family transcriptional regulator</fullName>
    </submittedName>
</protein>
<keyword evidence="1" id="KW-0805">Transcription regulation</keyword>
<evidence type="ECO:0000256" key="1">
    <source>
        <dbReference type="ARBA" id="ARBA00023015"/>
    </source>
</evidence>
<dbReference type="InterPro" id="IPR036271">
    <property type="entry name" value="Tet_transcr_reg_TetR-rel_C_sf"/>
</dbReference>
<evidence type="ECO:0000256" key="2">
    <source>
        <dbReference type="ARBA" id="ARBA00023125"/>
    </source>
</evidence>
<dbReference type="Pfam" id="PF00440">
    <property type="entry name" value="TetR_N"/>
    <property type="match status" value="1"/>
</dbReference>
<dbReference type="EMBL" id="AP023355">
    <property type="protein sequence ID" value="BCJ34448.1"/>
    <property type="molecule type" value="Genomic_DNA"/>
</dbReference>
<keyword evidence="2 4" id="KW-0238">DNA-binding</keyword>
<dbReference type="GO" id="GO:0000976">
    <property type="term" value="F:transcription cis-regulatory region binding"/>
    <property type="evidence" value="ECO:0007669"/>
    <property type="project" value="TreeGrafter"/>
</dbReference>
<feature type="domain" description="HTH tetR-type" evidence="5">
    <location>
        <begin position="8"/>
        <end position="67"/>
    </location>
</feature>
<evidence type="ECO:0000256" key="4">
    <source>
        <dbReference type="PROSITE-ProRule" id="PRU00335"/>
    </source>
</evidence>
<keyword evidence="3" id="KW-0804">Transcription</keyword>
<dbReference type="InterPro" id="IPR001647">
    <property type="entry name" value="HTH_TetR"/>
</dbReference>
<dbReference type="Pfam" id="PF21597">
    <property type="entry name" value="TetR_C_43"/>
    <property type="match status" value="1"/>
</dbReference>
<feature type="DNA-binding region" description="H-T-H motif" evidence="4">
    <location>
        <begin position="30"/>
        <end position="49"/>
    </location>
</feature>
<dbReference type="AlphaFoldDB" id="A0A7R7HWU6"/>
<dbReference type="Proteomes" id="UP000611640">
    <property type="component" value="Chromosome"/>
</dbReference>
<dbReference type="PROSITE" id="PS50977">
    <property type="entry name" value="HTH_TETR_2"/>
    <property type="match status" value="1"/>
</dbReference>
<dbReference type="InterPro" id="IPR023772">
    <property type="entry name" value="DNA-bd_HTH_TetR-type_CS"/>
</dbReference>
<evidence type="ECO:0000313" key="7">
    <source>
        <dbReference type="Proteomes" id="UP000611640"/>
    </source>
</evidence>
<dbReference type="SUPFAM" id="SSF48498">
    <property type="entry name" value="Tetracyclin repressor-like, C-terminal domain"/>
    <property type="match status" value="1"/>
</dbReference>
<dbReference type="PROSITE" id="PS01081">
    <property type="entry name" value="HTH_TETR_1"/>
    <property type="match status" value="1"/>
</dbReference>
<dbReference type="PANTHER" id="PTHR30055:SF234">
    <property type="entry name" value="HTH-TYPE TRANSCRIPTIONAL REGULATOR BETI"/>
    <property type="match status" value="1"/>
</dbReference>
<keyword evidence="7" id="KW-1185">Reference proteome</keyword>
<evidence type="ECO:0000313" key="6">
    <source>
        <dbReference type="EMBL" id="BCJ34448.1"/>
    </source>
</evidence>